<feature type="domain" description="SPOR" evidence="4">
    <location>
        <begin position="27"/>
        <end position="87"/>
    </location>
</feature>
<dbReference type="Proteomes" id="UP001597135">
    <property type="component" value="Unassembled WGS sequence"/>
</dbReference>
<protein>
    <submittedName>
        <fullName evidence="5">Trypsin-like peptidase domain-containing protein</fullName>
    </submittedName>
</protein>
<feature type="compositionally biased region" description="Basic and acidic residues" evidence="1">
    <location>
        <begin position="153"/>
        <end position="167"/>
    </location>
</feature>
<comment type="caution">
    <text evidence="5">The sequence shown here is derived from an EMBL/GenBank/DDBJ whole genome shotgun (WGS) entry which is preliminary data.</text>
</comment>
<dbReference type="Pfam" id="PF13365">
    <property type="entry name" value="Trypsin_2"/>
    <property type="match status" value="1"/>
</dbReference>
<dbReference type="Pfam" id="PF05036">
    <property type="entry name" value="SPOR"/>
    <property type="match status" value="1"/>
</dbReference>
<dbReference type="InterPro" id="IPR009003">
    <property type="entry name" value="Peptidase_S1_PA"/>
</dbReference>
<dbReference type="InterPro" id="IPR036365">
    <property type="entry name" value="PGBD-like_sf"/>
</dbReference>
<feature type="signal peptide" evidence="2">
    <location>
        <begin position="1"/>
        <end position="22"/>
    </location>
</feature>
<keyword evidence="2" id="KW-0732">Signal</keyword>
<evidence type="ECO:0000256" key="1">
    <source>
        <dbReference type="SAM" id="MobiDB-lite"/>
    </source>
</evidence>
<dbReference type="Gene3D" id="1.10.101.10">
    <property type="entry name" value="PGBD-like superfamily/PGBD"/>
    <property type="match status" value="1"/>
</dbReference>
<feature type="compositionally biased region" description="Low complexity" evidence="1">
    <location>
        <begin position="112"/>
        <end position="121"/>
    </location>
</feature>
<evidence type="ECO:0000256" key="2">
    <source>
        <dbReference type="SAM" id="SignalP"/>
    </source>
</evidence>
<organism evidence="5 6">
    <name type="scientific">Litorisediminicola beolgyonensis</name>
    <dbReference type="NCBI Taxonomy" id="1173614"/>
    <lineage>
        <taxon>Bacteria</taxon>
        <taxon>Pseudomonadati</taxon>
        <taxon>Pseudomonadota</taxon>
        <taxon>Alphaproteobacteria</taxon>
        <taxon>Rhodobacterales</taxon>
        <taxon>Paracoccaceae</taxon>
        <taxon>Litorisediminicola</taxon>
    </lineage>
</organism>
<reference evidence="6" key="1">
    <citation type="journal article" date="2019" name="Int. J. Syst. Evol. Microbiol.">
        <title>The Global Catalogue of Microorganisms (GCM) 10K type strain sequencing project: providing services to taxonomists for standard genome sequencing and annotation.</title>
        <authorList>
            <consortium name="The Broad Institute Genomics Platform"/>
            <consortium name="The Broad Institute Genome Sequencing Center for Infectious Disease"/>
            <person name="Wu L."/>
            <person name="Ma J."/>
        </authorList>
    </citation>
    <scope>NUCLEOTIDE SEQUENCE [LARGE SCALE GENOMIC DNA]</scope>
    <source>
        <strain evidence="6">CCUG 62953</strain>
    </source>
</reference>
<dbReference type="InterPro" id="IPR036366">
    <property type="entry name" value="PGBDSf"/>
</dbReference>
<feature type="chain" id="PRO_5045143423" evidence="2">
    <location>
        <begin position="23"/>
        <end position="590"/>
    </location>
</feature>
<dbReference type="InterPro" id="IPR007730">
    <property type="entry name" value="SPOR-like_dom"/>
</dbReference>
<dbReference type="SUPFAM" id="SSF47090">
    <property type="entry name" value="PGBD-like"/>
    <property type="match status" value="1"/>
</dbReference>
<gene>
    <name evidence="5" type="ORF">ACFQ4E_07845</name>
</gene>
<feature type="compositionally biased region" description="Low complexity" evidence="1">
    <location>
        <begin position="127"/>
        <end position="137"/>
    </location>
</feature>
<proteinExistence type="predicted"/>
<dbReference type="RefSeq" id="WP_386802386.1">
    <property type="nucleotide sequence ID" value="NZ_JBHTMU010000010.1"/>
</dbReference>
<keyword evidence="6" id="KW-1185">Reference proteome</keyword>
<dbReference type="InterPro" id="IPR002477">
    <property type="entry name" value="Peptidoglycan-bd-like"/>
</dbReference>
<name>A0ABW3ZGM1_9RHOB</name>
<evidence type="ECO:0000313" key="6">
    <source>
        <dbReference type="Proteomes" id="UP001597135"/>
    </source>
</evidence>
<dbReference type="Pfam" id="PF01471">
    <property type="entry name" value="PG_binding_1"/>
    <property type="match status" value="1"/>
</dbReference>
<sequence length="590" mass="62751">MISRIRTLALAALLLSGTSALAQQAGTYIQIEAQPSLNRAEDRVRDYASYLQDVNGFSLGGGWYGIALGPYSENEAAALLRRLRSQGQIPRDSYLETAGEYRGRFFPIGAGAAAPEPVAEPSEPDTTDTTTAAATPEPAQPGTPAPVPAATDETPREARASEADLTRNEKLALQEALRWAGVYGGAIDAAYGPGTRNAMAEWQRQNGYEVTGILTTRQRAALFQAYNAVFDGLGFERVREARAGIEMELPLGVVSFARSEAPFLHYEPTGDLDARVLLISEPGDRATLWGLYEILQTLEIVPPNGPRERRSDGFSLTGQNDRIVSVTEARLVDGGVKGFTLIWPAGDEDRRTRVLARMRESFTAVPGILDPSARSDEGQSVDLVAGLRIRQPRLWASGFYADDSGLVLTALDAVADCGRITLDDAIEAKVVARDAALGAALLEPAERLAPLASATFRSDAPRLKSEVAVSGFSYGGVLPAPTLTYGALADLQGLSGEPTLARLDLVAQPADIGGPVLDAGGAVLGMLLPVRNGNRQLPDGVSFSARAEPLRSFVTQAGARTRTTEGETAMAPEDLSAIASDMTVLVNCWE</sequence>
<accession>A0ABW3ZGM1</accession>
<dbReference type="EMBL" id="JBHTMU010000010">
    <property type="protein sequence ID" value="MFD1342326.1"/>
    <property type="molecule type" value="Genomic_DNA"/>
</dbReference>
<dbReference type="SUPFAM" id="SSF50494">
    <property type="entry name" value="Trypsin-like serine proteases"/>
    <property type="match status" value="1"/>
</dbReference>
<feature type="compositionally biased region" description="Pro residues" evidence="1">
    <location>
        <begin position="138"/>
        <end position="147"/>
    </location>
</feature>
<evidence type="ECO:0000259" key="3">
    <source>
        <dbReference type="Pfam" id="PF01471"/>
    </source>
</evidence>
<feature type="domain" description="Peptidoglycan binding-like" evidence="3">
    <location>
        <begin position="171"/>
        <end position="222"/>
    </location>
</feature>
<evidence type="ECO:0000313" key="5">
    <source>
        <dbReference type="EMBL" id="MFD1342326.1"/>
    </source>
</evidence>
<feature type="region of interest" description="Disordered" evidence="1">
    <location>
        <begin position="112"/>
        <end position="167"/>
    </location>
</feature>
<dbReference type="Gene3D" id="2.40.10.120">
    <property type="match status" value="1"/>
</dbReference>
<evidence type="ECO:0000259" key="4">
    <source>
        <dbReference type="Pfam" id="PF05036"/>
    </source>
</evidence>